<evidence type="ECO:0000259" key="1">
    <source>
        <dbReference type="Pfam" id="PF01548"/>
    </source>
</evidence>
<keyword evidence="3" id="KW-1185">Reference proteome</keyword>
<dbReference type="GO" id="GO:0006313">
    <property type="term" value="P:DNA transposition"/>
    <property type="evidence" value="ECO:0007669"/>
    <property type="project" value="InterPro"/>
</dbReference>
<dbReference type="OrthoDB" id="3188901at2"/>
<name>A0A7R7GX56_9MYCO</name>
<accession>A0A7R7GX56</accession>
<dbReference type="Pfam" id="PF01548">
    <property type="entry name" value="DEDD_Tnp_IS110"/>
    <property type="match status" value="1"/>
</dbReference>
<dbReference type="GO" id="GO:0004803">
    <property type="term" value="F:transposase activity"/>
    <property type="evidence" value="ECO:0007669"/>
    <property type="project" value="InterPro"/>
</dbReference>
<evidence type="ECO:0000313" key="2">
    <source>
        <dbReference type="EMBL" id="BCO37714.1"/>
    </source>
</evidence>
<reference evidence="2 3" key="1">
    <citation type="submission" date="2020-12" db="EMBL/GenBank/DDBJ databases">
        <title>Complete genome sequence of Mycobacterium heckeshornense JCM 15655T, closely related to a pathogenic non-tuberculous mycobacterial species Mycobacterium xenopi.</title>
        <authorList>
            <person name="Yoshida M."/>
            <person name="Fukano H."/>
            <person name="Asakura T."/>
            <person name="Suzuki M."/>
            <person name="Hoshino Y."/>
        </authorList>
    </citation>
    <scope>NUCLEOTIDE SEQUENCE [LARGE SCALE GENOMIC DNA]</scope>
    <source>
        <strain evidence="2 3">JCM 15655</strain>
    </source>
</reference>
<proteinExistence type="predicted"/>
<evidence type="ECO:0000313" key="3">
    <source>
        <dbReference type="Proteomes" id="UP000595446"/>
    </source>
</evidence>
<dbReference type="Proteomes" id="UP000595446">
    <property type="component" value="Chromosome"/>
</dbReference>
<dbReference type="EMBL" id="AP024237">
    <property type="protein sequence ID" value="BCO37714.1"/>
    <property type="molecule type" value="Genomic_DNA"/>
</dbReference>
<dbReference type="InterPro" id="IPR002525">
    <property type="entry name" value="Transp_IS110-like_N"/>
</dbReference>
<dbReference type="GO" id="GO:0003677">
    <property type="term" value="F:DNA binding"/>
    <property type="evidence" value="ECO:0007669"/>
    <property type="project" value="InterPro"/>
</dbReference>
<protein>
    <submittedName>
        <fullName evidence="2">IS110 family transposase</fullName>
    </submittedName>
</protein>
<organism evidence="2 3">
    <name type="scientific">Mycobacterium heckeshornense</name>
    <dbReference type="NCBI Taxonomy" id="110505"/>
    <lineage>
        <taxon>Bacteria</taxon>
        <taxon>Bacillati</taxon>
        <taxon>Actinomycetota</taxon>
        <taxon>Actinomycetes</taxon>
        <taxon>Mycobacteriales</taxon>
        <taxon>Mycobacteriaceae</taxon>
        <taxon>Mycobacterium</taxon>
    </lineage>
</organism>
<gene>
    <name evidence="2" type="ORF">MHEC_41470</name>
</gene>
<dbReference type="AlphaFoldDB" id="A0A7R7GX56"/>
<feature type="domain" description="Transposase IS110-like N-terminal" evidence="1">
    <location>
        <begin position="21"/>
        <end position="174"/>
    </location>
</feature>
<sequence length="207" mass="22323">MHNNDNPPAAENPREGGRTLVGIDAAITARHHIAILDDAGGKSTRFGVEPTLAGLRTLSDKLSGYDEVHATVEPTSMTWLPLTIVVEKAGGTMHMVGARHSARLRGAIVGKSKSDVIDADVLTRASQVFDLAPLTHADARAVGVTPISDPRAAAVIDANRSWCRLMSLARWAFPMYGPRSPGRYRPRLRSCSVGPTSVYWRPRAAPR</sequence>
<dbReference type="RefSeq" id="WP_160315062.1">
    <property type="nucleotide sequence ID" value="NZ_AP024237.1"/>
</dbReference>